<comment type="caution">
    <text evidence="2">The sequence shown here is derived from an EMBL/GenBank/DDBJ whole genome shotgun (WGS) entry which is preliminary data.</text>
</comment>
<accession>A0A1R3GNG7</accession>
<gene>
    <name evidence="2" type="ORF">CCACVL1_24682</name>
</gene>
<dbReference type="Gramene" id="OMO59654">
    <property type="protein sequence ID" value="OMO59654"/>
    <property type="gene ID" value="CCACVL1_24682"/>
</dbReference>
<dbReference type="AlphaFoldDB" id="A0A1R3GNG7"/>
<sequence>MKIPAKTKAPVSGIEIASYSDDPCQRQKASPQTPTSRLASPVKRSKYKVAQPYESTDG</sequence>
<dbReference type="EMBL" id="AWWV01013888">
    <property type="protein sequence ID" value="OMO59654.1"/>
    <property type="molecule type" value="Genomic_DNA"/>
</dbReference>
<dbReference type="Proteomes" id="UP000188268">
    <property type="component" value="Unassembled WGS sequence"/>
</dbReference>
<evidence type="ECO:0000313" key="3">
    <source>
        <dbReference type="Proteomes" id="UP000188268"/>
    </source>
</evidence>
<reference evidence="2 3" key="1">
    <citation type="submission" date="2013-09" db="EMBL/GenBank/DDBJ databases">
        <title>Corchorus capsularis genome sequencing.</title>
        <authorList>
            <person name="Alam M."/>
            <person name="Haque M.S."/>
            <person name="Islam M.S."/>
            <person name="Emdad E.M."/>
            <person name="Islam M.M."/>
            <person name="Ahmed B."/>
            <person name="Halim A."/>
            <person name="Hossen Q.M.M."/>
            <person name="Hossain M.Z."/>
            <person name="Ahmed R."/>
            <person name="Khan M.M."/>
            <person name="Islam R."/>
            <person name="Rashid M.M."/>
            <person name="Khan S.A."/>
            <person name="Rahman M.S."/>
            <person name="Alam M."/>
        </authorList>
    </citation>
    <scope>NUCLEOTIDE SEQUENCE [LARGE SCALE GENOMIC DNA]</scope>
    <source>
        <strain evidence="3">cv. CVL-1</strain>
        <tissue evidence="2">Whole seedling</tissue>
    </source>
</reference>
<proteinExistence type="predicted"/>
<name>A0A1R3GNG7_COCAP</name>
<organism evidence="2 3">
    <name type="scientific">Corchorus capsularis</name>
    <name type="common">Jute</name>
    <dbReference type="NCBI Taxonomy" id="210143"/>
    <lineage>
        <taxon>Eukaryota</taxon>
        <taxon>Viridiplantae</taxon>
        <taxon>Streptophyta</taxon>
        <taxon>Embryophyta</taxon>
        <taxon>Tracheophyta</taxon>
        <taxon>Spermatophyta</taxon>
        <taxon>Magnoliopsida</taxon>
        <taxon>eudicotyledons</taxon>
        <taxon>Gunneridae</taxon>
        <taxon>Pentapetalae</taxon>
        <taxon>rosids</taxon>
        <taxon>malvids</taxon>
        <taxon>Malvales</taxon>
        <taxon>Malvaceae</taxon>
        <taxon>Grewioideae</taxon>
        <taxon>Apeibeae</taxon>
        <taxon>Corchorus</taxon>
    </lineage>
</organism>
<feature type="region of interest" description="Disordered" evidence="1">
    <location>
        <begin position="1"/>
        <end position="58"/>
    </location>
</feature>
<evidence type="ECO:0000256" key="1">
    <source>
        <dbReference type="SAM" id="MobiDB-lite"/>
    </source>
</evidence>
<keyword evidence="3" id="KW-1185">Reference proteome</keyword>
<evidence type="ECO:0000313" key="2">
    <source>
        <dbReference type="EMBL" id="OMO59654.1"/>
    </source>
</evidence>
<protein>
    <submittedName>
        <fullName evidence="2">Uncharacterized protein</fullName>
    </submittedName>
</protein>
<feature type="compositionally biased region" description="Polar residues" evidence="1">
    <location>
        <begin position="27"/>
        <end position="38"/>
    </location>
</feature>